<gene>
    <name evidence="1" type="ORF">H5410_029641</name>
</gene>
<reference evidence="1 2" key="1">
    <citation type="submission" date="2020-09" db="EMBL/GenBank/DDBJ databases">
        <title>De no assembly of potato wild relative species, Solanum commersonii.</title>
        <authorList>
            <person name="Cho K."/>
        </authorList>
    </citation>
    <scope>NUCLEOTIDE SEQUENCE [LARGE SCALE GENOMIC DNA]</scope>
    <source>
        <strain evidence="1">LZ3.2</strain>
        <tissue evidence="1">Leaf</tissue>
    </source>
</reference>
<dbReference type="Proteomes" id="UP000824120">
    <property type="component" value="Chromosome 6"/>
</dbReference>
<evidence type="ECO:0000313" key="2">
    <source>
        <dbReference type="Proteomes" id="UP000824120"/>
    </source>
</evidence>
<evidence type="ECO:0000313" key="1">
    <source>
        <dbReference type="EMBL" id="KAG5598271.1"/>
    </source>
</evidence>
<dbReference type="EMBL" id="JACXVP010000006">
    <property type="protein sequence ID" value="KAG5598271.1"/>
    <property type="molecule type" value="Genomic_DNA"/>
</dbReference>
<protein>
    <submittedName>
        <fullName evidence="1">Uncharacterized protein</fullName>
    </submittedName>
</protein>
<dbReference type="AlphaFoldDB" id="A0A9J5YEK1"/>
<name>A0A9J5YEK1_SOLCO</name>
<proteinExistence type="predicted"/>
<comment type="caution">
    <text evidence="1">The sequence shown here is derived from an EMBL/GenBank/DDBJ whole genome shotgun (WGS) entry which is preliminary data.</text>
</comment>
<organism evidence="1 2">
    <name type="scientific">Solanum commersonii</name>
    <name type="common">Commerson's wild potato</name>
    <name type="synonym">Commerson's nightshade</name>
    <dbReference type="NCBI Taxonomy" id="4109"/>
    <lineage>
        <taxon>Eukaryota</taxon>
        <taxon>Viridiplantae</taxon>
        <taxon>Streptophyta</taxon>
        <taxon>Embryophyta</taxon>
        <taxon>Tracheophyta</taxon>
        <taxon>Spermatophyta</taxon>
        <taxon>Magnoliopsida</taxon>
        <taxon>eudicotyledons</taxon>
        <taxon>Gunneridae</taxon>
        <taxon>Pentapetalae</taxon>
        <taxon>asterids</taxon>
        <taxon>lamiids</taxon>
        <taxon>Solanales</taxon>
        <taxon>Solanaceae</taxon>
        <taxon>Solanoideae</taxon>
        <taxon>Solaneae</taxon>
        <taxon>Solanum</taxon>
    </lineage>
</organism>
<accession>A0A9J5YEK1</accession>
<keyword evidence="2" id="KW-1185">Reference proteome</keyword>
<sequence>MNIYASQIYVTELYFILRKCSSTIAYKSFKILPIKTGSICVGCVLVNVLPQSPYNIKPDMLQRSQSCSLSILLPLWKGIALGCINNLLSKMRATGLSTLINNQSIIQMPERPLSGSCHHSDPTHIISLFQ</sequence>